<reference evidence="4" key="1">
    <citation type="submission" date="2023-07" db="EMBL/GenBank/DDBJ databases">
        <title>Novel species in the genus Lipingzhangella isolated from Sambhar Salt Lake.</title>
        <authorList>
            <person name="Jiya N."/>
            <person name="Kajale S."/>
            <person name="Sharma A."/>
        </authorList>
    </citation>
    <scope>NUCLEOTIDE SEQUENCE [LARGE SCALE GENOMIC DNA]</scope>
    <source>
        <strain evidence="4">LS1_29</strain>
    </source>
</reference>
<evidence type="ECO:0000256" key="1">
    <source>
        <dbReference type="SAM" id="MobiDB-lite"/>
    </source>
</evidence>
<feature type="transmembrane region" description="Helical" evidence="2">
    <location>
        <begin position="247"/>
        <end position="265"/>
    </location>
</feature>
<proteinExistence type="predicted"/>
<keyword evidence="4" id="KW-1185">Reference proteome</keyword>
<accession>A0ABU2H6R0</accession>
<dbReference type="RefSeq" id="WP_310912538.1">
    <property type="nucleotide sequence ID" value="NZ_JAVLVT010000005.1"/>
</dbReference>
<comment type="caution">
    <text evidence="3">The sequence shown here is derived from an EMBL/GenBank/DDBJ whole genome shotgun (WGS) entry which is preliminary data.</text>
</comment>
<dbReference type="PANTHER" id="PTHR37308">
    <property type="entry name" value="INTEGRAL MEMBRANE PROTEIN"/>
    <property type="match status" value="1"/>
</dbReference>
<organism evidence="3 4">
    <name type="scientific">Lipingzhangella rawalii</name>
    <dbReference type="NCBI Taxonomy" id="2055835"/>
    <lineage>
        <taxon>Bacteria</taxon>
        <taxon>Bacillati</taxon>
        <taxon>Actinomycetota</taxon>
        <taxon>Actinomycetes</taxon>
        <taxon>Streptosporangiales</taxon>
        <taxon>Nocardiopsidaceae</taxon>
        <taxon>Lipingzhangella</taxon>
    </lineage>
</organism>
<evidence type="ECO:0000313" key="4">
    <source>
        <dbReference type="Proteomes" id="UP001250214"/>
    </source>
</evidence>
<feature type="transmembrane region" description="Helical" evidence="2">
    <location>
        <begin position="217"/>
        <end position="235"/>
    </location>
</feature>
<dbReference type="Proteomes" id="UP001250214">
    <property type="component" value="Unassembled WGS sequence"/>
</dbReference>
<keyword evidence="2" id="KW-0472">Membrane</keyword>
<feature type="transmembrane region" description="Helical" evidence="2">
    <location>
        <begin position="149"/>
        <end position="168"/>
    </location>
</feature>
<name>A0ABU2H6R0_9ACTN</name>
<keyword evidence="2" id="KW-0812">Transmembrane</keyword>
<feature type="transmembrane region" description="Helical" evidence="2">
    <location>
        <begin position="87"/>
        <end position="109"/>
    </location>
</feature>
<gene>
    <name evidence="3" type="ORF">RIF23_11815</name>
</gene>
<feature type="transmembrane region" description="Helical" evidence="2">
    <location>
        <begin position="175"/>
        <end position="197"/>
    </location>
</feature>
<protein>
    <submittedName>
        <fullName evidence="3">DUF368 domain-containing protein</fullName>
    </submittedName>
</protein>
<dbReference type="EMBL" id="JAVLVT010000005">
    <property type="protein sequence ID" value="MDS1270985.1"/>
    <property type="molecule type" value="Genomic_DNA"/>
</dbReference>
<keyword evidence="2" id="KW-1133">Transmembrane helix</keyword>
<dbReference type="InterPro" id="IPR007163">
    <property type="entry name" value="VCA0040-like"/>
</dbReference>
<evidence type="ECO:0000256" key="2">
    <source>
        <dbReference type="SAM" id="Phobius"/>
    </source>
</evidence>
<sequence length="341" mass="35491">MAHAATSPQHRPAPRAGFHLLNGIRGALIGTAEIVPGVSGGTIALITGVYERLISSAGHVLSGIKCMVADLPRGRGWQRASGEFRQAHWAVVVAVLIGMVLAFATGLPLLAPLLEHYRPQASAVFFGLVLASLWVPYSQSGGRWRAPEWLLAAVMTAGAFFLTGLPMAQGEPGSLAVLGAASVAVSGLVLPGVSGAFLLEVFGVYEPASQAARDLDFAFIGTFAVGAVIGLVVIVKVLQWLLEHHHRVTLVIITGLMAGALRAMWPWQPWEVDGDRSLLAPTTDVGLNVSLIVAGFAVVTAILVIERMVRARSPHNGSDAQAASSTNTAPTPSGSTPAGTS</sequence>
<dbReference type="Pfam" id="PF04018">
    <property type="entry name" value="VCA0040-like"/>
    <property type="match status" value="1"/>
</dbReference>
<dbReference type="PANTHER" id="PTHR37308:SF1">
    <property type="entry name" value="POLYPRENYL-PHOSPHATE TRANSPORTER"/>
    <property type="match status" value="1"/>
</dbReference>
<feature type="transmembrane region" description="Helical" evidence="2">
    <location>
        <begin position="285"/>
        <end position="305"/>
    </location>
</feature>
<evidence type="ECO:0000313" key="3">
    <source>
        <dbReference type="EMBL" id="MDS1270985.1"/>
    </source>
</evidence>
<feature type="region of interest" description="Disordered" evidence="1">
    <location>
        <begin position="315"/>
        <end position="341"/>
    </location>
</feature>